<keyword evidence="3" id="KW-1185">Reference proteome</keyword>
<proteinExistence type="predicted"/>
<feature type="transmembrane region" description="Helical" evidence="1">
    <location>
        <begin position="58"/>
        <end position="78"/>
    </location>
</feature>
<accession>A0A1P8MXC8</accession>
<dbReference type="EMBL" id="CP019312">
    <property type="protein sequence ID" value="APX12760.1"/>
    <property type="molecule type" value="Genomic_DNA"/>
</dbReference>
<sequence length="94" mass="9935">MTTLWSIWWVWIVAALVLAFVEVFVPAFVFLGMAVGAVVVGVALGFGALGWIGAGLPALLLLFAVSSVVAAIGLRNVIGVRRGQVKIVERDIND</sequence>
<name>A0A1P8MXC8_9RHOB</name>
<dbReference type="RefSeq" id="WP_076629183.1">
    <property type="nucleotide sequence ID" value="NZ_CP019312.1"/>
</dbReference>
<dbReference type="KEGG" id="tom:BWR18_14510"/>
<evidence type="ECO:0000256" key="1">
    <source>
        <dbReference type="SAM" id="Phobius"/>
    </source>
</evidence>
<dbReference type="AlphaFoldDB" id="A0A1P8MXC8"/>
<feature type="transmembrane region" description="Helical" evidence="1">
    <location>
        <begin position="6"/>
        <end position="25"/>
    </location>
</feature>
<organism evidence="2 3">
    <name type="scientific">Tateyamaria omphalii</name>
    <dbReference type="NCBI Taxonomy" id="299262"/>
    <lineage>
        <taxon>Bacteria</taxon>
        <taxon>Pseudomonadati</taxon>
        <taxon>Pseudomonadota</taxon>
        <taxon>Alphaproteobacteria</taxon>
        <taxon>Rhodobacterales</taxon>
        <taxon>Roseobacteraceae</taxon>
        <taxon>Tateyamaria</taxon>
    </lineage>
</organism>
<evidence type="ECO:0008006" key="4">
    <source>
        <dbReference type="Google" id="ProtNLM"/>
    </source>
</evidence>
<dbReference type="STRING" id="299262.BWR18_14510"/>
<keyword evidence="1" id="KW-0472">Membrane</keyword>
<gene>
    <name evidence="2" type="ORF">BWR18_14510</name>
</gene>
<keyword evidence="1" id="KW-0812">Transmembrane</keyword>
<feature type="transmembrane region" description="Helical" evidence="1">
    <location>
        <begin position="30"/>
        <end position="52"/>
    </location>
</feature>
<evidence type="ECO:0000313" key="3">
    <source>
        <dbReference type="Proteomes" id="UP000186336"/>
    </source>
</evidence>
<evidence type="ECO:0000313" key="2">
    <source>
        <dbReference type="EMBL" id="APX12760.1"/>
    </source>
</evidence>
<keyword evidence="1" id="KW-1133">Transmembrane helix</keyword>
<dbReference type="Proteomes" id="UP000186336">
    <property type="component" value="Chromosome"/>
</dbReference>
<reference evidence="2 3" key="1">
    <citation type="submission" date="2017-01" db="EMBL/GenBank/DDBJ databases">
        <title>Complete genome of Tateyamaria omphalii DOK1-4 isolated from seawater in Dokdo.</title>
        <authorList>
            <person name="Kim J.H."/>
            <person name="Chi W.-J."/>
        </authorList>
    </citation>
    <scope>NUCLEOTIDE SEQUENCE [LARGE SCALE GENOMIC DNA]</scope>
    <source>
        <strain evidence="2 3">DOK1-4</strain>
    </source>
</reference>
<protein>
    <recommendedName>
        <fullName evidence="4">NfeD-like C-terminal domain-containing protein</fullName>
    </recommendedName>
</protein>